<dbReference type="InterPro" id="IPR044861">
    <property type="entry name" value="IPNS-like_FE2OG_OXY"/>
</dbReference>
<comment type="similarity">
    <text evidence="11">Belongs to the iron/ascorbate-dependent oxidoreductase family.</text>
</comment>
<dbReference type="InterPro" id="IPR026992">
    <property type="entry name" value="DIOX_N"/>
</dbReference>
<evidence type="ECO:0000256" key="7">
    <source>
        <dbReference type="ARBA" id="ARBA00031011"/>
    </source>
</evidence>
<evidence type="ECO:0000256" key="1">
    <source>
        <dbReference type="ARBA" id="ARBA00001954"/>
    </source>
</evidence>
<dbReference type="PRINTS" id="PR00682">
    <property type="entry name" value="IPNSYNTHASE"/>
</dbReference>
<dbReference type="Proteomes" id="UP000257131">
    <property type="component" value="Unassembled WGS sequence"/>
</dbReference>
<comment type="pathway">
    <text evidence="2">Alkene biosynthesis; ethylene biosynthesis via 2-oxoglutarate.</text>
</comment>
<evidence type="ECO:0000256" key="10">
    <source>
        <dbReference type="ARBA" id="ARBA00049359"/>
    </source>
</evidence>
<dbReference type="InterPro" id="IPR050231">
    <property type="entry name" value="Iron_ascorbate_oxido_reductase"/>
</dbReference>
<dbReference type="GO" id="GO:0102276">
    <property type="term" value="F:2-oxoglutarate oxygenase/decarboxylase (ethylene-forming) activity"/>
    <property type="evidence" value="ECO:0007669"/>
    <property type="project" value="UniProtKB-EC"/>
</dbReference>
<evidence type="ECO:0000256" key="4">
    <source>
        <dbReference type="ARBA" id="ARBA00012531"/>
    </source>
</evidence>
<comment type="catalytic activity">
    <reaction evidence="9">
        <text>2-oxoglutarate + O2 + 2 H(+) = ethene + 3 CO2 + H2O</text>
        <dbReference type="Rhea" id="RHEA:31523"/>
        <dbReference type="ChEBI" id="CHEBI:15377"/>
        <dbReference type="ChEBI" id="CHEBI:15378"/>
        <dbReference type="ChEBI" id="CHEBI:15379"/>
        <dbReference type="ChEBI" id="CHEBI:16526"/>
        <dbReference type="ChEBI" id="CHEBI:16810"/>
        <dbReference type="ChEBI" id="CHEBI:18153"/>
        <dbReference type="EC" id="1.13.12.19"/>
    </reaction>
</comment>
<evidence type="ECO:0000313" key="14">
    <source>
        <dbReference type="Proteomes" id="UP000257131"/>
    </source>
</evidence>
<keyword evidence="11" id="KW-0479">Metal-binding</keyword>
<evidence type="ECO:0000256" key="9">
    <source>
        <dbReference type="ARBA" id="ARBA00047725"/>
    </source>
</evidence>
<dbReference type="EC" id="1.13.12.19" evidence="4"/>
<evidence type="ECO:0000256" key="6">
    <source>
        <dbReference type="ARBA" id="ARBA00022666"/>
    </source>
</evidence>
<sequence length="308" mass="33502">MTDATTIPRLDARALDAGDPEALARLRAGVETAGFLTLHATAIPRAEVEALLDAYRAFFRRPEAEKRAVDMARTGANRGWGAPRSERVDPRANPDYKEVFDCGYELAADDPWREEGLAVYADNLWPKDMPAFRATLERYQRAALGVSLRLLRAVAAALGQPPDYFADKFTRPMALLRGNYYPPRPEGAGARDFGIGAHTDYGCLTLLATDGVGGLEVMAPSGDWVAVSAPPGEFIVNFGEMLEMWTDGRVRATPHRVVGGAAERVSVPLFVNPDWDANVAPPGSGKVIRAGPHLKKRFEETYLHLAGG</sequence>
<evidence type="ECO:0000256" key="3">
    <source>
        <dbReference type="ARBA" id="ARBA00012293"/>
    </source>
</evidence>
<dbReference type="EC" id="1.14.20.7" evidence="3"/>
<accession>A0A3D9BPC0</accession>
<dbReference type="PANTHER" id="PTHR47990">
    <property type="entry name" value="2-OXOGLUTARATE (2OG) AND FE(II)-DEPENDENT OXYGENASE SUPERFAMILY PROTEIN-RELATED"/>
    <property type="match status" value="1"/>
</dbReference>
<keyword evidence="14" id="KW-1185">Reference proteome</keyword>
<protein>
    <recommendedName>
        <fullName evidence="5">2-oxoglutarate-dependent ethylene/succinate-forming enzyme</fullName>
        <ecNumber evidence="4">1.13.12.19</ecNumber>
        <ecNumber evidence="3">1.14.20.7</ecNumber>
    </recommendedName>
    <alternativeName>
        <fullName evidence="7">2-oxoglutarate dioxygenase (ethylene-forming)</fullName>
    </alternativeName>
    <alternativeName>
        <fullName evidence="8">2-oxoglutarate/L-arginine monooxygenase/decarboxylase (succinate-forming)</fullName>
    </alternativeName>
</protein>
<comment type="caution">
    <text evidence="13">The sequence shown here is derived from an EMBL/GenBank/DDBJ whole genome shotgun (WGS) entry which is preliminary data.</text>
</comment>
<evidence type="ECO:0000256" key="11">
    <source>
        <dbReference type="RuleBase" id="RU003682"/>
    </source>
</evidence>
<evidence type="ECO:0000256" key="8">
    <source>
        <dbReference type="ARBA" id="ARBA00031282"/>
    </source>
</evidence>
<evidence type="ECO:0000256" key="2">
    <source>
        <dbReference type="ARBA" id="ARBA00004767"/>
    </source>
</evidence>
<keyword evidence="6" id="KW-0266">Ethylene biosynthesis</keyword>
<dbReference type="EMBL" id="QOHR01000019">
    <property type="protein sequence ID" value="REC55364.1"/>
    <property type="molecule type" value="Genomic_DNA"/>
</dbReference>
<dbReference type="AlphaFoldDB" id="A0A3D9BPC0"/>
<feature type="domain" description="Fe2OG dioxygenase" evidence="12">
    <location>
        <begin position="171"/>
        <end position="273"/>
    </location>
</feature>
<evidence type="ECO:0000259" key="12">
    <source>
        <dbReference type="PROSITE" id="PS51471"/>
    </source>
</evidence>
<dbReference type="Pfam" id="PF03171">
    <property type="entry name" value="2OG-FeII_Oxy"/>
    <property type="match status" value="1"/>
</dbReference>
<dbReference type="Gene3D" id="2.60.120.330">
    <property type="entry name" value="B-lactam Antibiotic, Isopenicillin N Synthase, Chain"/>
    <property type="match status" value="1"/>
</dbReference>
<dbReference type="SUPFAM" id="SSF51197">
    <property type="entry name" value="Clavaminate synthase-like"/>
    <property type="match status" value="1"/>
</dbReference>
<dbReference type="InterPro" id="IPR005123">
    <property type="entry name" value="Oxoglu/Fe-dep_dioxygenase_dom"/>
</dbReference>
<dbReference type="Pfam" id="PF14226">
    <property type="entry name" value="DIOX_N"/>
    <property type="match status" value="1"/>
</dbReference>
<dbReference type="GO" id="GO:0009693">
    <property type="term" value="P:ethylene biosynthetic process"/>
    <property type="evidence" value="ECO:0007669"/>
    <property type="project" value="UniProtKB-KW"/>
</dbReference>
<proteinExistence type="inferred from homology"/>
<dbReference type="PROSITE" id="PS51471">
    <property type="entry name" value="FE2OG_OXY"/>
    <property type="match status" value="1"/>
</dbReference>
<keyword evidence="11" id="KW-0408">Iron</keyword>
<reference evidence="13 14" key="1">
    <citation type="journal article" date="2017" name="Int. J. Syst. Evol. Microbiol.">
        <title>Rhodosalinus sediminis gen. nov., sp. nov., isolated from marine saltern.</title>
        <authorList>
            <person name="Guo L.Y."/>
            <person name="Ling S.K."/>
            <person name="Li C.M."/>
            <person name="Chen G.J."/>
            <person name="Du Z.J."/>
        </authorList>
    </citation>
    <scope>NUCLEOTIDE SEQUENCE [LARGE SCALE GENOMIC DNA]</scope>
    <source>
        <strain evidence="13 14">WDN1C137</strain>
    </source>
</reference>
<name>A0A3D9BPC0_9RHOB</name>
<dbReference type="InterPro" id="IPR027443">
    <property type="entry name" value="IPNS-like_sf"/>
</dbReference>
<keyword evidence="11" id="KW-0560">Oxidoreductase</keyword>
<evidence type="ECO:0000313" key="13">
    <source>
        <dbReference type="EMBL" id="REC55364.1"/>
    </source>
</evidence>
<dbReference type="RefSeq" id="WP_115980981.1">
    <property type="nucleotide sequence ID" value="NZ_QOHR01000019.1"/>
</dbReference>
<organism evidence="13 14">
    <name type="scientific">Rhodosalinus sediminis</name>
    <dbReference type="NCBI Taxonomy" id="1940533"/>
    <lineage>
        <taxon>Bacteria</taxon>
        <taxon>Pseudomonadati</taxon>
        <taxon>Pseudomonadota</taxon>
        <taxon>Alphaproteobacteria</taxon>
        <taxon>Rhodobacterales</taxon>
        <taxon>Paracoccaceae</taxon>
        <taxon>Rhodosalinus</taxon>
    </lineage>
</organism>
<evidence type="ECO:0000256" key="5">
    <source>
        <dbReference type="ARBA" id="ARBA00019045"/>
    </source>
</evidence>
<gene>
    <name evidence="13" type="ORF">DRV84_11905</name>
</gene>
<comment type="cofactor">
    <cofactor evidence="1">
        <name>Fe(2+)</name>
        <dbReference type="ChEBI" id="CHEBI:29033"/>
    </cofactor>
</comment>
<dbReference type="GO" id="GO:0046872">
    <property type="term" value="F:metal ion binding"/>
    <property type="evidence" value="ECO:0007669"/>
    <property type="project" value="UniProtKB-KW"/>
</dbReference>
<dbReference type="OrthoDB" id="21825at2"/>
<comment type="catalytic activity">
    <reaction evidence="10">
        <text>L-arginine + 2-oxoglutarate + O2 = guanidine + L-glutamate 5-semialdehyde + succinate + CO2</text>
        <dbReference type="Rhea" id="RHEA:31535"/>
        <dbReference type="ChEBI" id="CHEBI:15379"/>
        <dbReference type="ChEBI" id="CHEBI:16526"/>
        <dbReference type="ChEBI" id="CHEBI:16810"/>
        <dbReference type="ChEBI" id="CHEBI:30031"/>
        <dbReference type="ChEBI" id="CHEBI:30087"/>
        <dbReference type="ChEBI" id="CHEBI:32682"/>
        <dbReference type="ChEBI" id="CHEBI:58066"/>
        <dbReference type="EC" id="1.14.20.7"/>
    </reaction>
</comment>